<dbReference type="Gene3D" id="3.60.10.10">
    <property type="entry name" value="Endonuclease/exonuclease/phosphatase"/>
    <property type="match status" value="1"/>
</dbReference>
<keyword evidence="3" id="KW-1185">Reference proteome</keyword>
<dbReference type="InterPro" id="IPR005135">
    <property type="entry name" value="Endo/exonuclease/phosphatase"/>
</dbReference>
<organism evidence="2 3">
    <name type="scientific">Hypsibius exemplaris</name>
    <name type="common">Freshwater tardigrade</name>
    <dbReference type="NCBI Taxonomy" id="2072580"/>
    <lineage>
        <taxon>Eukaryota</taxon>
        <taxon>Metazoa</taxon>
        <taxon>Ecdysozoa</taxon>
        <taxon>Tardigrada</taxon>
        <taxon>Eutardigrada</taxon>
        <taxon>Parachela</taxon>
        <taxon>Hypsibioidea</taxon>
        <taxon>Hypsibiidae</taxon>
        <taxon>Hypsibius</taxon>
    </lineage>
</organism>
<dbReference type="AlphaFoldDB" id="A0A9X6NLA8"/>
<comment type="caution">
    <text evidence="2">The sequence shown here is derived from an EMBL/GenBank/DDBJ whole genome shotgun (WGS) entry which is preliminary data.</text>
</comment>
<reference evidence="3" key="1">
    <citation type="submission" date="2017-01" db="EMBL/GenBank/DDBJ databases">
        <title>Comparative genomics of anhydrobiosis in the tardigrade Hypsibius dujardini.</title>
        <authorList>
            <person name="Yoshida Y."/>
            <person name="Koutsovoulos G."/>
            <person name="Laetsch D."/>
            <person name="Stevens L."/>
            <person name="Kumar S."/>
            <person name="Horikawa D."/>
            <person name="Ishino K."/>
            <person name="Komine S."/>
            <person name="Tomita M."/>
            <person name="Blaxter M."/>
            <person name="Arakawa K."/>
        </authorList>
    </citation>
    <scope>NUCLEOTIDE SEQUENCE [LARGE SCALE GENOMIC DNA]</scope>
    <source>
        <strain evidence="3">Z151</strain>
    </source>
</reference>
<evidence type="ECO:0000259" key="1">
    <source>
        <dbReference type="Pfam" id="PF03372"/>
    </source>
</evidence>
<feature type="domain" description="Endonuclease/exonuclease/phosphatase" evidence="1">
    <location>
        <begin position="29"/>
        <end position="80"/>
    </location>
</feature>
<gene>
    <name evidence="2" type="ORF">BV898_19660</name>
</gene>
<dbReference type="EMBL" id="MTYJ01000617">
    <property type="protein sequence ID" value="OWA55274.1"/>
    <property type="molecule type" value="Genomic_DNA"/>
</dbReference>
<evidence type="ECO:0000313" key="2">
    <source>
        <dbReference type="EMBL" id="OWA55274.1"/>
    </source>
</evidence>
<sequence length="121" mass="14290">MVDKENWFDMSFNEIRKSINNADATLKVMTWNIHGATTKGYPNKRRSLVSIVLDISNPDVILLQEVQWVEKKMFTHLQLPFFDVVLLKKVVLLNSWSGKRRYMDGLMKNKCRSKKRTRKKC</sequence>
<accession>A0A9X6NLA8</accession>
<name>A0A9X6NLA8_HYPEX</name>
<proteinExistence type="predicted"/>
<dbReference type="InterPro" id="IPR036691">
    <property type="entry name" value="Endo/exonu/phosph_ase_sf"/>
</dbReference>
<protein>
    <recommendedName>
        <fullName evidence="1">Endonuclease/exonuclease/phosphatase domain-containing protein</fullName>
    </recommendedName>
</protein>
<dbReference type="SUPFAM" id="SSF56219">
    <property type="entry name" value="DNase I-like"/>
    <property type="match status" value="1"/>
</dbReference>
<evidence type="ECO:0000313" key="3">
    <source>
        <dbReference type="Proteomes" id="UP000192578"/>
    </source>
</evidence>
<dbReference type="Proteomes" id="UP000192578">
    <property type="component" value="Unassembled WGS sequence"/>
</dbReference>
<dbReference type="OrthoDB" id="5967537at2759"/>
<dbReference type="Pfam" id="PF03372">
    <property type="entry name" value="Exo_endo_phos"/>
    <property type="match status" value="1"/>
</dbReference>
<dbReference type="GO" id="GO:0003824">
    <property type="term" value="F:catalytic activity"/>
    <property type="evidence" value="ECO:0007669"/>
    <property type="project" value="InterPro"/>
</dbReference>